<dbReference type="PANTHER" id="PTHR43798:SF5">
    <property type="entry name" value="MONOACYLGLYCEROL LIPASE ABHD6"/>
    <property type="match status" value="1"/>
</dbReference>
<dbReference type="PANTHER" id="PTHR43798">
    <property type="entry name" value="MONOACYLGLYCEROL LIPASE"/>
    <property type="match status" value="1"/>
</dbReference>
<dbReference type="Pfam" id="PF12697">
    <property type="entry name" value="Abhydrolase_6"/>
    <property type="match status" value="1"/>
</dbReference>
<dbReference type="Proteomes" id="UP000331127">
    <property type="component" value="Unassembled WGS sequence"/>
</dbReference>
<feature type="domain" description="AB hydrolase-1" evidence="1">
    <location>
        <begin position="19"/>
        <end position="214"/>
    </location>
</feature>
<organism evidence="2 3">
    <name type="scientific">Acrocarpospora macrocephala</name>
    <dbReference type="NCBI Taxonomy" id="150177"/>
    <lineage>
        <taxon>Bacteria</taxon>
        <taxon>Bacillati</taxon>
        <taxon>Actinomycetota</taxon>
        <taxon>Actinomycetes</taxon>
        <taxon>Streptosporangiales</taxon>
        <taxon>Streptosporangiaceae</taxon>
        <taxon>Acrocarpospora</taxon>
    </lineage>
</organism>
<dbReference type="InterPro" id="IPR000073">
    <property type="entry name" value="AB_hydrolase_1"/>
</dbReference>
<keyword evidence="2" id="KW-0378">Hydrolase</keyword>
<dbReference type="InterPro" id="IPR050266">
    <property type="entry name" value="AB_hydrolase_sf"/>
</dbReference>
<accession>A0A5M3WCP2</accession>
<keyword evidence="3" id="KW-1185">Reference proteome</keyword>
<dbReference type="InterPro" id="IPR029058">
    <property type="entry name" value="AB_hydrolase_fold"/>
</dbReference>
<dbReference type="SUPFAM" id="SSF53474">
    <property type="entry name" value="alpha/beta-Hydrolases"/>
    <property type="match status" value="1"/>
</dbReference>
<proteinExistence type="predicted"/>
<evidence type="ECO:0000313" key="3">
    <source>
        <dbReference type="Proteomes" id="UP000331127"/>
    </source>
</evidence>
<protein>
    <submittedName>
        <fullName evidence="2">Alpha/beta hydrolase</fullName>
    </submittedName>
</protein>
<gene>
    <name evidence="2" type="ORF">Amac_004300</name>
</gene>
<comment type="caution">
    <text evidence="2">The sequence shown here is derived from an EMBL/GenBank/DDBJ whole genome shotgun (WGS) entry which is preliminary data.</text>
</comment>
<sequence length="225" mass="24458">MSIVELAYVERGVPGGIPLFLLHGLTSRPETWDFFVSGLDRHTFALAARGHDRSPRAAEYSVDLMVADVVAFIKERGFDQIDLIGHSMGGAIAIRIAQEHPALIRRMVLEEPPAPPRRPPAVHVDSFPEPDEPVDFDWRLVDPIRRGLRAPDPAWWDRLPAITATTLVLSGGESGGLIPPAVLAEVAEIIPDAKFVIIDAGHNIHTDSPDDFASVAGAFLDSDAN</sequence>
<dbReference type="AlphaFoldDB" id="A0A5M3WCP2"/>
<dbReference type="RefSeq" id="WP_155352560.1">
    <property type="nucleotide sequence ID" value="NZ_BAAAHL010000029.1"/>
</dbReference>
<dbReference type="PRINTS" id="PR00111">
    <property type="entry name" value="ABHYDROLASE"/>
</dbReference>
<dbReference type="GO" id="GO:0046464">
    <property type="term" value="P:acylglycerol catabolic process"/>
    <property type="evidence" value="ECO:0007669"/>
    <property type="project" value="TreeGrafter"/>
</dbReference>
<dbReference type="Gene3D" id="3.40.50.1820">
    <property type="entry name" value="alpha/beta hydrolase"/>
    <property type="match status" value="1"/>
</dbReference>
<dbReference type="EMBL" id="BLAE01000004">
    <property type="protein sequence ID" value="GES06835.1"/>
    <property type="molecule type" value="Genomic_DNA"/>
</dbReference>
<dbReference type="GO" id="GO:0047372">
    <property type="term" value="F:monoacylglycerol lipase activity"/>
    <property type="evidence" value="ECO:0007669"/>
    <property type="project" value="TreeGrafter"/>
</dbReference>
<evidence type="ECO:0000259" key="1">
    <source>
        <dbReference type="Pfam" id="PF12697"/>
    </source>
</evidence>
<name>A0A5M3WCP2_9ACTN</name>
<dbReference type="OrthoDB" id="9801162at2"/>
<dbReference type="GO" id="GO:0016020">
    <property type="term" value="C:membrane"/>
    <property type="evidence" value="ECO:0007669"/>
    <property type="project" value="TreeGrafter"/>
</dbReference>
<reference evidence="2 3" key="1">
    <citation type="submission" date="2019-10" db="EMBL/GenBank/DDBJ databases">
        <title>Whole genome shotgun sequence of Acrocarpospora macrocephala NBRC 16266.</title>
        <authorList>
            <person name="Ichikawa N."/>
            <person name="Kimura A."/>
            <person name="Kitahashi Y."/>
            <person name="Komaki H."/>
            <person name="Oguchi A."/>
        </authorList>
    </citation>
    <scope>NUCLEOTIDE SEQUENCE [LARGE SCALE GENOMIC DNA]</scope>
    <source>
        <strain evidence="2 3">NBRC 16266</strain>
    </source>
</reference>
<evidence type="ECO:0000313" key="2">
    <source>
        <dbReference type="EMBL" id="GES06835.1"/>
    </source>
</evidence>